<dbReference type="RefSeq" id="WP_106610069.1">
    <property type="nucleotide sequence ID" value="NZ_PYGJ01000018.1"/>
</dbReference>
<dbReference type="Gene3D" id="3.30.1330.120">
    <property type="entry name" value="2-methylcitrate dehydratase PrpD"/>
    <property type="match status" value="1"/>
</dbReference>
<evidence type="ECO:0000313" key="4">
    <source>
        <dbReference type="EMBL" id="PSL17349.1"/>
    </source>
</evidence>
<dbReference type="InterPro" id="IPR036148">
    <property type="entry name" value="MmgE/PrpD_sf"/>
</dbReference>
<sequence>MITKALAAFAAETAVDQVPDATRHMVQLSLLDWAACGIAGVEEPVSRIVREMAAGEGGVAEAHVFGGARLPVRAAALVNGATSHALDYDDTHFAHIGHPSVAVFPAVLAVAEKVGASGRELQLAALIGIETSIRVGVWLGRTHYQTGFHQTSTAGSFGAAAAAARMMGLDAGGVAAAMGLVATRASGLKSQFGTMGKPYNAGVAAANGVEAALLVARGFEPRIDALEVAQGFGATHAGEADATALKDLGTRWVFDEISHKFHACCHGLHATLEALAEIDVMAADVAGVEIVTHPRWMSVCNQPSPETGLGAKFSYRMVAAMALLGHDTAALRSYSDALCRDADVLALRDRVVVSTDEQLSEMQARVVLTCKNGEFREAFHDLAAPMTMEAREMRLRAKAAALIGSDRAATLWRLAIENAAPNEIGAALG</sequence>
<dbReference type="Gene3D" id="1.10.4100.10">
    <property type="entry name" value="2-methylcitrate dehydratase PrpD"/>
    <property type="match status" value="1"/>
</dbReference>
<dbReference type="InterPro" id="IPR042188">
    <property type="entry name" value="MmgE/PrpD_sf_2"/>
</dbReference>
<comment type="caution">
    <text evidence="4">The sequence shown here is derived from an EMBL/GenBank/DDBJ whole genome shotgun (WGS) entry which is preliminary data.</text>
</comment>
<dbReference type="Proteomes" id="UP000240418">
    <property type="component" value="Unassembled WGS sequence"/>
</dbReference>
<dbReference type="InterPro" id="IPR042183">
    <property type="entry name" value="MmgE/PrpD_sf_1"/>
</dbReference>
<feature type="domain" description="MmgE/PrpD N-terminal" evidence="2">
    <location>
        <begin position="5"/>
        <end position="242"/>
    </location>
</feature>
<name>A0A2P8F6K7_9RHOB</name>
<reference evidence="4 5" key="1">
    <citation type="submission" date="2018-03" db="EMBL/GenBank/DDBJ databases">
        <title>Genomic Encyclopedia of Archaeal and Bacterial Type Strains, Phase II (KMG-II): from individual species to whole genera.</title>
        <authorList>
            <person name="Goeker M."/>
        </authorList>
    </citation>
    <scope>NUCLEOTIDE SEQUENCE [LARGE SCALE GENOMIC DNA]</scope>
    <source>
        <strain evidence="4 5">DSM 100673</strain>
    </source>
</reference>
<dbReference type="GO" id="GO:0016829">
    <property type="term" value="F:lyase activity"/>
    <property type="evidence" value="ECO:0007669"/>
    <property type="project" value="InterPro"/>
</dbReference>
<evidence type="ECO:0000256" key="1">
    <source>
        <dbReference type="ARBA" id="ARBA00006174"/>
    </source>
</evidence>
<dbReference type="InterPro" id="IPR005656">
    <property type="entry name" value="MmgE_PrpD"/>
</dbReference>
<evidence type="ECO:0000259" key="2">
    <source>
        <dbReference type="Pfam" id="PF03972"/>
    </source>
</evidence>
<dbReference type="SUPFAM" id="SSF103378">
    <property type="entry name" value="2-methylcitrate dehydratase PrpD"/>
    <property type="match status" value="1"/>
</dbReference>
<comment type="similarity">
    <text evidence="1">Belongs to the PrpD family.</text>
</comment>
<dbReference type="PANTHER" id="PTHR16943">
    <property type="entry name" value="2-METHYLCITRATE DEHYDRATASE-RELATED"/>
    <property type="match status" value="1"/>
</dbReference>
<organism evidence="4 5">
    <name type="scientific">Shimia abyssi</name>
    <dbReference type="NCBI Taxonomy" id="1662395"/>
    <lineage>
        <taxon>Bacteria</taxon>
        <taxon>Pseudomonadati</taxon>
        <taxon>Pseudomonadota</taxon>
        <taxon>Alphaproteobacteria</taxon>
        <taxon>Rhodobacterales</taxon>
        <taxon>Roseobacteraceae</taxon>
    </lineage>
</organism>
<dbReference type="PANTHER" id="PTHR16943:SF8">
    <property type="entry name" value="2-METHYLCITRATE DEHYDRATASE"/>
    <property type="match status" value="1"/>
</dbReference>
<dbReference type="EMBL" id="PYGJ01000018">
    <property type="protein sequence ID" value="PSL17349.1"/>
    <property type="molecule type" value="Genomic_DNA"/>
</dbReference>
<keyword evidence="5" id="KW-1185">Reference proteome</keyword>
<dbReference type="Pfam" id="PF19305">
    <property type="entry name" value="MmgE_PrpD_C"/>
    <property type="match status" value="1"/>
</dbReference>
<gene>
    <name evidence="4" type="ORF">CLV88_11824</name>
</gene>
<accession>A0A2P8F6K7</accession>
<evidence type="ECO:0000313" key="5">
    <source>
        <dbReference type="Proteomes" id="UP000240418"/>
    </source>
</evidence>
<feature type="domain" description="MmgE/PrpD C-terminal" evidence="3">
    <location>
        <begin position="262"/>
        <end position="402"/>
    </location>
</feature>
<proteinExistence type="inferred from homology"/>
<evidence type="ECO:0000259" key="3">
    <source>
        <dbReference type="Pfam" id="PF19305"/>
    </source>
</evidence>
<dbReference type="Pfam" id="PF03972">
    <property type="entry name" value="MmgE_PrpD_N"/>
    <property type="match status" value="1"/>
</dbReference>
<dbReference type="AlphaFoldDB" id="A0A2P8F6K7"/>
<dbReference type="InterPro" id="IPR045336">
    <property type="entry name" value="MmgE_PrpD_N"/>
</dbReference>
<protein>
    <submittedName>
        <fullName evidence="4">2-methylcitrate dehydratase PrpD</fullName>
    </submittedName>
</protein>
<dbReference type="OrthoDB" id="9795089at2"/>
<dbReference type="InterPro" id="IPR045337">
    <property type="entry name" value="MmgE_PrpD_C"/>
</dbReference>